<dbReference type="SMART" id="SM00064">
    <property type="entry name" value="FYVE"/>
    <property type="match status" value="1"/>
</dbReference>
<dbReference type="GO" id="GO:0005769">
    <property type="term" value="C:early endosome"/>
    <property type="evidence" value="ECO:0007669"/>
    <property type="project" value="TreeGrafter"/>
</dbReference>
<evidence type="ECO:0000313" key="6">
    <source>
        <dbReference type="EMBL" id="CAD7396300.1"/>
    </source>
</evidence>
<reference evidence="6" key="1">
    <citation type="submission" date="2020-11" db="EMBL/GenBank/DDBJ databases">
        <authorList>
            <person name="Tran Van P."/>
        </authorList>
    </citation>
    <scope>NUCLEOTIDE SEQUENCE</scope>
</reference>
<keyword evidence="2 4" id="KW-0863">Zinc-finger</keyword>
<keyword evidence="3" id="KW-0862">Zinc</keyword>
<dbReference type="InterPro" id="IPR011011">
    <property type="entry name" value="Znf_FYVE_PHD"/>
</dbReference>
<evidence type="ECO:0000256" key="3">
    <source>
        <dbReference type="ARBA" id="ARBA00022833"/>
    </source>
</evidence>
<evidence type="ECO:0000256" key="2">
    <source>
        <dbReference type="ARBA" id="ARBA00022771"/>
    </source>
</evidence>
<evidence type="ECO:0000256" key="4">
    <source>
        <dbReference type="PROSITE-ProRule" id="PRU00091"/>
    </source>
</evidence>
<sequence>MSLSISNVEHGCIIQFESKKCFICWNFVYTFRILDHLSQEPTWAESDICLECGVKFGLTMRRHHCRHCGRILCSKCSDRDVPILKFNLNKPVRVCFVCFDVLQVGSN</sequence>
<dbReference type="InterPro" id="IPR017073">
    <property type="entry name" value="HGS/VPS27"/>
</dbReference>
<name>A0A7R9CKB7_TIMPO</name>
<accession>A0A7R9CKB7</accession>
<gene>
    <name evidence="6" type="ORF">TPSB3V08_LOCUS608</name>
</gene>
<dbReference type="GO" id="GO:0031623">
    <property type="term" value="P:receptor internalization"/>
    <property type="evidence" value="ECO:0007669"/>
    <property type="project" value="TreeGrafter"/>
</dbReference>
<dbReference type="Pfam" id="PF01363">
    <property type="entry name" value="FYVE"/>
    <property type="match status" value="1"/>
</dbReference>
<evidence type="ECO:0000256" key="1">
    <source>
        <dbReference type="ARBA" id="ARBA00022723"/>
    </source>
</evidence>
<dbReference type="SUPFAM" id="SSF57903">
    <property type="entry name" value="FYVE/PHD zinc finger"/>
    <property type="match status" value="1"/>
</dbReference>
<keyword evidence="1" id="KW-0479">Metal-binding</keyword>
<proteinExistence type="predicted"/>
<dbReference type="AlphaFoldDB" id="A0A7R9CKB7"/>
<dbReference type="InterPro" id="IPR000306">
    <property type="entry name" value="Znf_FYVE"/>
</dbReference>
<evidence type="ECO:0000259" key="5">
    <source>
        <dbReference type="PROSITE" id="PS50178"/>
    </source>
</evidence>
<dbReference type="EMBL" id="OD000190">
    <property type="protein sequence ID" value="CAD7396300.1"/>
    <property type="molecule type" value="Genomic_DNA"/>
</dbReference>
<dbReference type="InterPro" id="IPR013083">
    <property type="entry name" value="Znf_RING/FYVE/PHD"/>
</dbReference>
<dbReference type="InterPro" id="IPR017455">
    <property type="entry name" value="Znf_FYVE-rel"/>
</dbReference>
<dbReference type="GO" id="GO:0008270">
    <property type="term" value="F:zinc ion binding"/>
    <property type="evidence" value="ECO:0007669"/>
    <property type="project" value="UniProtKB-KW"/>
</dbReference>
<dbReference type="Gene3D" id="3.30.40.10">
    <property type="entry name" value="Zinc/RING finger domain, C3HC4 (zinc finger)"/>
    <property type="match status" value="1"/>
</dbReference>
<protein>
    <recommendedName>
        <fullName evidence="5">FYVE-type domain-containing protein</fullName>
    </recommendedName>
</protein>
<feature type="domain" description="FYVE-type" evidence="5">
    <location>
        <begin position="43"/>
        <end position="103"/>
    </location>
</feature>
<dbReference type="PANTHER" id="PTHR46275">
    <property type="entry name" value="HEPATOCYTE GROWTH FACTOR-REGULATED TYROSINE KINASE SUBSTRATE"/>
    <property type="match status" value="1"/>
</dbReference>
<dbReference type="PROSITE" id="PS50178">
    <property type="entry name" value="ZF_FYVE"/>
    <property type="match status" value="1"/>
</dbReference>
<dbReference type="PANTHER" id="PTHR46275:SF1">
    <property type="entry name" value="HEPATOCYTE GROWTH FACTOR-REGULATED TYROSINE KINASE SUBSTRATE"/>
    <property type="match status" value="1"/>
</dbReference>
<dbReference type="FunFam" id="3.30.40.10:FF:000104">
    <property type="entry name" value="Ankyrin repeat and FYVE domain-containing 1"/>
    <property type="match status" value="1"/>
</dbReference>
<dbReference type="GO" id="GO:0043130">
    <property type="term" value="F:ubiquitin binding"/>
    <property type="evidence" value="ECO:0007669"/>
    <property type="project" value="TreeGrafter"/>
</dbReference>
<dbReference type="GO" id="GO:0032456">
    <property type="term" value="P:endocytic recycling"/>
    <property type="evidence" value="ECO:0007669"/>
    <property type="project" value="TreeGrafter"/>
</dbReference>
<organism evidence="6">
    <name type="scientific">Timema poppense</name>
    <name type="common">Walking stick</name>
    <dbReference type="NCBI Taxonomy" id="170557"/>
    <lineage>
        <taxon>Eukaryota</taxon>
        <taxon>Metazoa</taxon>
        <taxon>Ecdysozoa</taxon>
        <taxon>Arthropoda</taxon>
        <taxon>Hexapoda</taxon>
        <taxon>Insecta</taxon>
        <taxon>Pterygota</taxon>
        <taxon>Neoptera</taxon>
        <taxon>Polyneoptera</taxon>
        <taxon>Phasmatodea</taxon>
        <taxon>Timematodea</taxon>
        <taxon>Timematoidea</taxon>
        <taxon>Timematidae</taxon>
        <taxon>Timema</taxon>
    </lineage>
</organism>